<dbReference type="EMBL" id="JPME01000004">
    <property type="protein sequence ID" value="KEZ91415.1"/>
    <property type="molecule type" value="Genomic_DNA"/>
</dbReference>
<dbReference type="SUPFAM" id="SSF51735">
    <property type="entry name" value="NAD(P)-binding Rossmann-fold domains"/>
    <property type="match status" value="1"/>
</dbReference>
<dbReference type="OrthoDB" id="9808602at2"/>
<keyword evidence="5" id="KW-1185">Reference proteome</keyword>
<evidence type="ECO:0000259" key="3">
    <source>
        <dbReference type="Pfam" id="PF04321"/>
    </source>
</evidence>
<organism evidence="4 5">
    <name type="scientific">Lacrimispora celerecrescens</name>
    <dbReference type="NCBI Taxonomy" id="29354"/>
    <lineage>
        <taxon>Bacteria</taxon>
        <taxon>Bacillati</taxon>
        <taxon>Bacillota</taxon>
        <taxon>Clostridia</taxon>
        <taxon>Lachnospirales</taxon>
        <taxon>Lachnospiraceae</taxon>
        <taxon>Lacrimispora</taxon>
    </lineage>
</organism>
<accession>A0A084JR31</accession>
<proteinExistence type="inferred from homology"/>
<dbReference type="GO" id="GO:0008831">
    <property type="term" value="F:dTDP-4-dehydrorhamnose reductase activity"/>
    <property type="evidence" value="ECO:0007669"/>
    <property type="project" value="UniProtKB-EC"/>
</dbReference>
<dbReference type="PANTHER" id="PTHR10491">
    <property type="entry name" value="DTDP-4-DEHYDRORHAMNOSE REDUCTASE"/>
    <property type="match status" value="1"/>
</dbReference>
<keyword evidence="2" id="KW-0521">NADP</keyword>
<dbReference type="UniPathway" id="UPA00124"/>
<dbReference type="EC" id="1.1.1.133" evidence="2"/>
<dbReference type="GO" id="GO:0019305">
    <property type="term" value="P:dTDP-rhamnose biosynthetic process"/>
    <property type="evidence" value="ECO:0007669"/>
    <property type="project" value="UniProtKB-UniPathway"/>
</dbReference>
<comment type="pathway">
    <text evidence="2">Carbohydrate biosynthesis; dTDP-L-rhamnose biosynthesis.</text>
</comment>
<comment type="similarity">
    <text evidence="1 2">Belongs to the dTDP-4-dehydrorhamnose reductase family.</text>
</comment>
<feature type="domain" description="RmlD-like substrate binding" evidence="3">
    <location>
        <begin position="4"/>
        <end position="269"/>
    </location>
</feature>
<dbReference type="RefSeq" id="WP_038277749.1">
    <property type="nucleotide sequence ID" value="NZ_JPME01000004.1"/>
</dbReference>
<sequence length="300" mass="33251">MKKKIMVTGSEGFLGGRIAAYYEKDYDVIRVGHKSLDITDEKAVVEYIKDKSPDAVIHCAAISNTRVCEENPALSEAVNRRGSVNIAKACREIGSRLLFMSSDQIYGGSRQMAPNKETDIIPLINVYGAHKKQAEDEILEILPEGICLRLTWMYDFPVRGLKSNSNLLVNLLRSMVQNRPIKLSVSDYRGITWVQEVVKNMEPAMDLPGGIYNFGSESTLSAYEIGSRVFQMLDKNGNRGNFVSPNETVAGNNPRNLTMDMGKLKAYGISFSETVTGFSKCLEANPEYVCALIGESIVEI</sequence>
<dbReference type="AlphaFoldDB" id="A0A084JR31"/>
<dbReference type="Pfam" id="PF04321">
    <property type="entry name" value="RmlD_sub_bind"/>
    <property type="match status" value="1"/>
</dbReference>
<gene>
    <name evidence="4" type="ORF">IO98_03080</name>
</gene>
<reference evidence="4 5" key="1">
    <citation type="submission" date="2014-07" db="EMBL/GenBank/DDBJ databases">
        <title>Draft genome of Clostridium celerecrescens 152B isolated from sediments associated with methane hydrate from Krishna Godavari basin.</title>
        <authorList>
            <person name="Honkalas V.S."/>
            <person name="Dabir A.P."/>
            <person name="Arora P."/>
            <person name="Dhakephalkar P.K."/>
        </authorList>
    </citation>
    <scope>NUCLEOTIDE SEQUENCE [LARGE SCALE GENOMIC DNA]</scope>
    <source>
        <strain evidence="4 5">152B</strain>
    </source>
</reference>
<name>A0A084JR31_9FIRM</name>
<dbReference type="Gene3D" id="3.40.50.720">
    <property type="entry name" value="NAD(P)-binding Rossmann-like Domain"/>
    <property type="match status" value="1"/>
</dbReference>
<evidence type="ECO:0000313" key="4">
    <source>
        <dbReference type="EMBL" id="KEZ91415.1"/>
    </source>
</evidence>
<evidence type="ECO:0000256" key="1">
    <source>
        <dbReference type="ARBA" id="ARBA00010944"/>
    </source>
</evidence>
<dbReference type="PANTHER" id="PTHR10491:SF4">
    <property type="entry name" value="METHIONINE ADENOSYLTRANSFERASE 2 SUBUNIT BETA"/>
    <property type="match status" value="1"/>
</dbReference>
<dbReference type="InterPro" id="IPR036291">
    <property type="entry name" value="NAD(P)-bd_dom_sf"/>
</dbReference>
<comment type="caution">
    <text evidence="4">The sequence shown here is derived from an EMBL/GenBank/DDBJ whole genome shotgun (WGS) entry which is preliminary data.</text>
</comment>
<dbReference type="Proteomes" id="UP000028525">
    <property type="component" value="Unassembled WGS sequence"/>
</dbReference>
<dbReference type="InterPro" id="IPR029903">
    <property type="entry name" value="RmlD-like-bd"/>
</dbReference>
<comment type="function">
    <text evidence="2">Catalyzes the reduction of dTDP-6-deoxy-L-lyxo-4-hexulose to yield dTDP-L-rhamnose.</text>
</comment>
<keyword evidence="2" id="KW-0560">Oxidoreductase</keyword>
<dbReference type="InterPro" id="IPR005913">
    <property type="entry name" value="dTDP_dehydrorham_reduct"/>
</dbReference>
<dbReference type="STRING" id="29354.IO98_03080"/>
<protein>
    <recommendedName>
        <fullName evidence="2">dTDP-4-dehydrorhamnose reductase</fullName>
        <ecNumber evidence="2">1.1.1.133</ecNumber>
    </recommendedName>
</protein>
<evidence type="ECO:0000313" key="5">
    <source>
        <dbReference type="Proteomes" id="UP000028525"/>
    </source>
</evidence>
<evidence type="ECO:0000256" key="2">
    <source>
        <dbReference type="RuleBase" id="RU364082"/>
    </source>
</evidence>